<reference evidence="1" key="1">
    <citation type="journal article" date="2022" name="Int. J. Mol. Sci.">
        <title>Draft Genome of Tanacetum Coccineum: Genomic Comparison of Closely Related Tanacetum-Family Plants.</title>
        <authorList>
            <person name="Yamashiro T."/>
            <person name="Shiraishi A."/>
            <person name="Nakayama K."/>
            <person name="Satake H."/>
        </authorList>
    </citation>
    <scope>NUCLEOTIDE SEQUENCE</scope>
</reference>
<organism evidence="1 2">
    <name type="scientific">Tanacetum coccineum</name>
    <dbReference type="NCBI Taxonomy" id="301880"/>
    <lineage>
        <taxon>Eukaryota</taxon>
        <taxon>Viridiplantae</taxon>
        <taxon>Streptophyta</taxon>
        <taxon>Embryophyta</taxon>
        <taxon>Tracheophyta</taxon>
        <taxon>Spermatophyta</taxon>
        <taxon>Magnoliopsida</taxon>
        <taxon>eudicotyledons</taxon>
        <taxon>Gunneridae</taxon>
        <taxon>Pentapetalae</taxon>
        <taxon>asterids</taxon>
        <taxon>campanulids</taxon>
        <taxon>Asterales</taxon>
        <taxon>Asteraceae</taxon>
        <taxon>Asteroideae</taxon>
        <taxon>Anthemideae</taxon>
        <taxon>Anthemidinae</taxon>
        <taxon>Tanacetum</taxon>
    </lineage>
</organism>
<gene>
    <name evidence="1" type="ORF">Tco_0748199</name>
</gene>
<dbReference type="Proteomes" id="UP001151760">
    <property type="component" value="Unassembled WGS sequence"/>
</dbReference>
<proteinExistence type="predicted"/>
<evidence type="ECO:0000313" key="1">
    <source>
        <dbReference type="EMBL" id="GJS81658.1"/>
    </source>
</evidence>
<reference evidence="1" key="2">
    <citation type="submission" date="2022-01" db="EMBL/GenBank/DDBJ databases">
        <authorList>
            <person name="Yamashiro T."/>
            <person name="Shiraishi A."/>
            <person name="Satake H."/>
            <person name="Nakayama K."/>
        </authorList>
    </citation>
    <scope>NUCLEOTIDE SEQUENCE</scope>
</reference>
<name>A0ABQ4YV43_9ASTR</name>
<sequence length="184" mass="19799">MIGFLLLALINGIIHFHHASLLIVITVSGATSGSTGSASRRGRWRAAASHDTTCSHRAATEMCAEISMAYMVSRIEVLSPVTKPTQNGKTECCNVVATDGMDIAQIKLRDGEFCRLSTGFWSRGSLHSTSTKGNVLPFSVSKGCNLCPIKAQQRAIGRERCCIKQVGDIMVTGNPKKSQIAMKE</sequence>
<dbReference type="EMBL" id="BQNB010010764">
    <property type="protein sequence ID" value="GJS81658.1"/>
    <property type="molecule type" value="Genomic_DNA"/>
</dbReference>
<comment type="caution">
    <text evidence="1">The sequence shown here is derived from an EMBL/GenBank/DDBJ whole genome shotgun (WGS) entry which is preliminary data.</text>
</comment>
<evidence type="ECO:0000313" key="2">
    <source>
        <dbReference type="Proteomes" id="UP001151760"/>
    </source>
</evidence>
<keyword evidence="2" id="KW-1185">Reference proteome</keyword>
<protein>
    <submittedName>
        <fullName evidence="1">Uncharacterized protein</fullName>
    </submittedName>
</protein>
<accession>A0ABQ4YV43</accession>